<dbReference type="PROSITE" id="PS50110">
    <property type="entry name" value="RESPONSE_REGULATORY"/>
    <property type="match status" value="2"/>
</dbReference>
<dbReference type="Pfam" id="PF02518">
    <property type="entry name" value="HATPase_c"/>
    <property type="match status" value="1"/>
</dbReference>
<dbReference type="SMART" id="SM00388">
    <property type="entry name" value="HisKA"/>
    <property type="match status" value="1"/>
</dbReference>
<dbReference type="PROSITE" id="PS50109">
    <property type="entry name" value="HIS_KIN"/>
    <property type="match status" value="1"/>
</dbReference>
<feature type="domain" description="Response regulatory" evidence="14">
    <location>
        <begin position="614"/>
        <end position="727"/>
    </location>
</feature>
<dbReference type="Gene3D" id="3.40.50.2300">
    <property type="match status" value="2"/>
</dbReference>
<dbReference type="InterPro" id="IPR033424">
    <property type="entry name" value="MASE4"/>
</dbReference>
<evidence type="ECO:0000256" key="9">
    <source>
        <dbReference type="ARBA" id="ARBA00058004"/>
    </source>
</evidence>
<dbReference type="InterPro" id="IPR005467">
    <property type="entry name" value="His_kinase_dom"/>
</dbReference>
<proteinExistence type="predicted"/>
<evidence type="ECO:0000256" key="10">
    <source>
        <dbReference type="ARBA" id="ARBA00070152"/>
    </source>
</evidence>
<sequence>MSGTLRDDPPPAQPQSSLPAAAPVLSTAPAGPVERRVALGVVVASVLVFTGLAPLATTPLTPVWSFIPIYQTALIFGDLMTALLLLGQARIARSPGLQVLSCGYFFTAFIAAMHMLTFPGLFAPTGLLGATPQSTAWIYMFWHTGFPVFVLAYALPARGADSAPPAAAGRPPGAGVVVFAFVAAALCVMLATAGAPMLPAIMVGNHYSPAMRVVVGSVWMASLAAIVVLWRRKPHSILDLWLLVVMCAWVFDIALSAVLNAGRFDLGFYAGRIYGLLAASFVLVMLAAENGTLYARLARAHEREQHKAADARELSLQLEAVNLTLGEQNRQLEEASRLKSQFLSNMSHELRTPLNAVIGFSEVMKDGLAGELTPQQGGYVGHIFESGQHLLSLINDVLDLSKIEADKVEIEFSAVDLDAMLADSVALLSDKAASTQVRLRLEATHTLGSFMADKRRLRQIVLNLLSNAIKFTPAHGQVSLHARLVDRATADSALPGFGLGVRMTLPDNAFQRFVELSVVDTGIGITPEDARRLFMPFTQIANQLTKRIEGTGLGLAMVKRLAELHGGTVAVTSETGRGSCFTVWLPWREAEAPVAVDTVPAPAAARATANPTPLALIIEDDDEAAALMMLQLRTEGFEVRAVTSAEAALALTGSITPDVITVDILLPGMDGWEFIERLRDVPAWADIPVVVVSVMADHRRGFSLGASLVLQKPVGRHVLSRGLARIGLKPGGDSTVLVVDDDANAVEIMATHLRQSGYTVLRATGGAEGIELARRYRPDLIALDLEMPEVSGFDVVEALSGHPGTSGIPIVIVTARQVTPATRKRLNGHIHDIVDKVGFDRGRFMGEVRRAISRQAEGA</sequence>
<dbReference type="CDD" id="cd16922">
    <property type="entry name" value="HATPase_EvgS-ArcB-TorS-like"/>
    <property type="match status" value="1"/>
</dbReference>
<evidence type="ECO:0000256" key="8">
    <source>
        <dbReference type="ARBA" id="ARBA00023026"/>
    </source>
</evidence>
<feature type="domain" description="Histidine kinase" evidence="13">
    <location>
        <begin position="345"/>
        <end position="589"/>
    </location>
</feature>
<dbReference type="FunFam" id="3.30.565.10:FF:000010">
    <property type="entry name" value="Sensor histidine kinase RcsC"/>
    <property type="match status" value="1"/>
</dbReference>
<dbReference type="InterPro" id="IPR036890">
    <property type="entry name" value="HATPase_C_sf"/>
</dbReference>
<evidence type="ECO:0000313" key="16">
    <source>
        <dbReference type="Proteomes" id="UP000267464"/>
    </source>
</evidence>
<comment type="catalytic activity">
    <reaction evidence="1">
        <text>ATP + protein L-histidine = ADP + protein N-phospho-L-histidine.</text>
        <dbReference type="EC" id="2.7.13.3"/>
    </reaction>
</comment>
<organism evidence="15 16">
    <name type="scientific">Piscinibacter terrae</name>
    <dbReference type="NCBI Taxonomy" id="2496871"/>
    <lineage>
        <taxon>Bacteria</taxon>
        <taxon>Pseudomonadati</taxon>
        <taxon>Pseudomonadota</taxon>
        <taxon>Betaproteobacteria</taxon>
        <taxon>Burkholderiales</taxon>
        <taxon>Sphaerotilaceae</taxon>
        <taxon>Piscinibacter</taxon>
    </lineage>
</organism>
<dbReference type="SMART" id="SM00387">
    <property type="entry name" value="HATPase_c"/>
    <property type="match status" value="1"/>
</dbReference>
<dbReference type="PANTHER" id="PTHR43047">
    <property type="entry name" value="TWO-COMPONENT HISTIDINE PROTEIN KINASE"/>
    <property type="match status" value="1"/>
</dbReference>
<feature type="transmembrane region" description="Helical" evidence="12">
    <location>
        <begin position="210"/>
        <end position="230"/>
    </location>
</feature>
<evidence type="ECO:0000256" key="11">
    <source>
        <dbReference type="PROSITE-ProRule" id="PRU00169"/>
    </source>
</evidence>
<dbReference type="InterPro" id="IPR004358">
    <property type="entry name" value="Sig_transdc_His_kin-like_C"/>
</dbReference>
<keyword evidence="6" id="KW-0418">Kinase</keyword>
<dbReference type="Gene3D" id="3.30.565.10">
    <property type="entry name" value="Histidine kinase-like ATPase, C-terminal domain"/>
    <property type="match status" value="1"/>
</dbReference>
<keyword evidence="8" id="KW-0843">Virulence</keyword>
<keyword evidence="5" id="KW-0732">Signal</keyword>
<dbReference type="Pfam" id="PF17158">
    <property type="entry name" value="MASE4"/>
    <property type="match status" value="1"/>
</dbReference>
<keyword evidence="7" id="KW-0902">Two-component regulatory system</keyword>
<dbReference type="SUPFAM" id="SSF47384">
    <property type="entry name" value="Homodimeric domain of signal transducing histidine kinase"/>
    <property type="match status" value="1"/>
</dbReference>
<evidence type="ECO:0000259" key="14">
    <source>
        <dbReference type="PROSITE" id="PS50110"/>
    </source>
</evidence>
<accession>A0A3N7HYE5</accession>
<feature type="transmembrane region" description="Helical" evidence="12">
    <location>
        <begin position="37"/>
        <end position="57"/>
    </location>
</feature>
<dbReference type="InterPro" id="IPR036097">
    <property type="entry name" value="HisK_dim/P_sf"/>
</dbReference>
<dbReference type="CDD" id="cd00082">
    <property type="entry name" value="HisKA"/>
    <property type="match status" value="1"/>
</dbReference>
<feature type="modified residue" description="4-aspartylphosphate" evidence="11">
    <location>
        <position position="663"/>
    </location>
</feature>
<feature type="transmembrane region" description="Helical" evidence="12">
    <location>
        <begin position="176"/>
        <end position="198"/>
    </location>
</feature>
<protein>
    <recommendedName>
        <fullName evidence="10">Virulence sensor protein BvgS</fullName>
        <ecNumber evidence="2">2.7.13.3</ecNumber>
    </recommendedName>
</protein>
<keyword evidence="12" id="KW-0812">Transmembrane</keyword>
<dbReference type="GO" id="GO:0005886">
    <property type="term" value="C:plasma membrane"/>
    <property type="evidence" value="ECO:0007669"/>
    <property type="project" value="TreeGrafter"/>
</dbReference>
<evidence type="ECO:0000256" key="6">
    <source>
        <dbReference type="ARBA" id="ARBA00022777"/>
    </source>
</evidence>
<feature type="transmembrane region" description="Helical" evidence="12">
    <location>
        <begin position="97"/>
        <end position="116"/>
    </location>
</feature>
<dbReference type="PANTHER" id="PTHR43047:SF63">
    <property type="entry name" value="HISTIDINE KINASE"/>
    <property type="match status" value="1"/>
</dbReference>
<evidence type="ECO:0000256" key="3">
    <source>
        <dbReference type="ARBA" id="ARBA00022553"/>
    </source>
</evidence>
<reference evidence="15 16" key="2">
    <citation type="submission" date="2018-12" db="EMBL/GenBank/DDBJ databases">
        <title>Rhizobacter gummiphilus sp. nov., a rubber-degrading bacterium isolated from the soil of a botanical garden in Japan.</title>
        <authorList>
            <person name="Shunsuke S.S."/>
        </authorList>
    </citation>
    <scope>NUCLEOTIDE SEQUENCE [LARGE SCALE GENOMIC DNA]</scope>
    <source>
        <strain evidence="15 16">S-16</strain>
    </source>
</reference>
<dbReference type="InterPro" id="IPR001789">
    <property type="entry name" value="Sig_transdc_resp-reg_receiver"/>
</dbReference>
<keyword evidence="16" id="KW-1185">Reference proteome</keyword>
<evidence type="ECO:0000256" key="5">
    <source>
        <dbReference type="ARBA" id="ARBA00022729"/>
    </source>
</evidence>
<dbReference type="SMART" id="SM00448">
    <property type="entry name" value="REC"/>
    <property type="match status" value="2"/>
</dbReference>
<dbReference type="PRINTS" id="PR00344">
    <property type="entry name" value="BCTRLSENSOR"/>
</dbReference>
<evidence type="ECO:0000256" key="7">
    <source>
        <dbReference type="ARBA" id="ARBA00023012"/>
    </source>
</evidence>
<reference evidence="15 16" key="1">
    <citation type="submission" date="2018-08" db="EMBL/GenBank/DDBJ databases">
        <authorList>
            <person name="Khan S.A."/>
            <person name="Jeon C.O."/>
            <person name="Chun B.H."/>
            <person name="Jeong S.E."/>
        </authorList>
    </citation>
    <scope>NUCLEOTIDE SEQUENCE [LARGE SCALE GENOMIC DNA]</scope>
    <source>
        <strain evidence="15 16">S-16</strain>
    </source>
</reference>
<evidence type="ECO:0000256" key="2">
    <source>
        <dbReference type="ARBA" id="ARBA00012438"/>
    </source>
</evidence>
<dbReference type="CDD" id="cd00156">
    <property type="entry name" value="REC"/>
    <property type="match status" value="1"/>
</dbReference>
<keyword evidence="3 11" id="KW-0597">Phosphoprotein</keyword>
<dbReference type="GO" id="GO:0009927">
    <property type="term" value="F:histidine phosphotransfer kinase activity"/>
    <property type="evidence" value="ECO:0007669"/>
    <property type="project" value="TreeGrafter"/>
</dbReference>
<feature type="transmembrane region" description="Helical" evidence="12">
    <location>
        <begin position="63"/>
        <end position="85"/>
    </location>
</feature>
<comment type="caution">
    <text evidence="15">The sequence shown here is derived from an EMBL/GenBank/DDBJ whole genome shotgun (WGS) entry which is preliminary data.</text>
</comment>
<dbReference type="Pfam" id="PF00512">
    <property type="entry name" value="HisKA"/>
    <property type="match status" value="1"/>
</dbReference>
<dbReference type="EMBL" id="QUSW01000001">
    <property type="protein sequence ID" value="RQP26121.1"/>
    <property type="molecule type" value="Genomic_DNA"/>
</dbReference>
<dbReference type="InterPro" id="IPR003594">
    <property type="entry name" value="HATPase_dom"/>
</dbReference>
<dbReference type="EC" id="2.7.13.3" evidence="2"/>
<gene>
    <name evidence="15" type="ORF">DZC73_03505</name>
</gene>
<feature type="transmembrane region" description="Helical" evidence="12">
    <location>
        <begin position="237"/>
        <end position="261"/>
    </location>
</feature>
<dbReference type="InterPro" id="IPR003661">
    <property type="entry name" value="HisK_dim/P_dom"/>
</dbReference>
<dbReference type="InterPro" id="IPR011006">
    <property type="entry name" value="CheY-like_superfamily"/>
</dbReference>
<comment type="function">
    <text evidence="9">Member of the two-component regulatory system BvgS/BvgA. Phosphorylates BvgA via a four-step phosphorelay in response to environmental signals.</text>
</comment>
<keyword evidence="4" id="KW-0808">Transferase</keyword>
<evidence type="ECO:0000313" key="15">
    <source>
        <dbReference type="EMBL" id="RQP26121.1"/>
    </source>
</evidence>
<keyword evidence="12" id="KW-0472">Membrane</keyword>
<dbReference type="SUPFAM" id="SSF55874">
    <property type="entry name" value="ATPase domain of HSP90 chaperone/DNA topoisomerase II/histidine kinase"/>
    <property type="match status" value="1"/>
</dbReference>
<dbReference type="SUPFAM" id="SSF52172">
    <property type="entry name" value="CheY-like"/>
    <property type="match status" value="2"/>
</dbReference>
<evidence type="ECO:0000256" key="12">
    <source>
        <dbReference type="SAM" id="Phobius"/>
    </source>
</evidence>
<evidence type="ECO:0000256" key="1">
    <source>
        <dbReference type="ARBA" id="ARBA00000085"/>
    </source>
</evidence>
<feature type="domain" description="Response regulatory" evidence="14">
    <location>
        <begin position="735"/>
        <end position="851"/>
    </location>
</feature>
<evidence type="ECO:0000256" key="4">
    <source>
        <dbReference type="ARBA" id="ARBA00022679"/>
    </source>
</evidence>
<feature type="transmembrane region" description="Helical" evidence="12">
    <location>
        <begin position="136"/>
        <end position="155"/>
    </location>
</feature>
<dbReference type="OrthoDB" id="5519028at2"/>
<feature type="modified residue" description="4-aspartylphosphate" evidence="11">
    <location>
        <position position="784"/>
    </location>
</feature>
<dbReference type="GO" id="GO:0000155">
    <property type="term" value="F:phosphorelay sensor kinase activity"/>
    <property type="evidence" value="ECO:0007669"/>
    <property type="project" value="InterPro"/>
</dbReference>
<evidence type="ECO:0000259" key="13">
    <source>
        <dbReference type="PROSITE" id="PS50109"/>
    </source>
</evidence>
<dbReference type="Proteomes" id="UP000267464">
    <property type="component" value="Unassembled WGS sequence"/>
</dbReference>
<dbReference type="AlphaFoldDB" id="A0A3N7HYE5"/>
<keyword evidence="12" id="KW-1133">Transmembrane helix</keyword>
<dbReference type="Gene3D" id="1.10.287.130">
    <property type="match status" value="1"/>
</dbReference>
<dbReference type="Pfam" id="PF00072">
    <property type="entry name" value="Response_reg"/>
    <property type="match status" value="2"/>
</dbReference>
<name>A0A3N7HYE5_9BURK</name>